<evidence type="ECO:0000313" key="1">
    <source>
        <dbReference type="EMBL" id="GMG44729.1"/>
    </source>
</evidence>
<name>A0A9W6Z264_AMBMO</name>
<sequence>MTSGSIASINFLTVFKAIGAGGNGLTNPSSKQMALMPPFRLTNQLISKTNNNTLGQQLMGQELISVPNKTPLNLNFYVMGQ</sequence>
<dbReference type="Proteomes" id="UP001165063">
    <property type="component" value="Unassembled WGS sequence"/>
</dbReference>
<reference evidence="1" key="1">
    <citation type="submission" date="2023-04" db="EMBL/GenBank/DDBJ databases">
        <title>Ambrosiozyma monospora NBRC 1965.</title>
        <authorList>
            <person name="Ichikawa N."/>
            <person name="Sato H."/>
            <person name="Tonouchi N."/>
        </authorList>
    </citation>
    <scope>NUCLEOTIDE SEQUENCE</scope>
    <source>
        <strain evidence="1">NBRC 1965</strain>
    </source>
</reference>
<evidence type="ECO:0000313" key="2">
    <source>
        <dbReference type="Proteomes" id="UP001165063"/>
    </source>
</evidence>
<dbReference type="EMBL" id="BSXU01004499">
    <property type="protein sequence ID" value="GMG44729.1"/>
    <property type="molecule type" value="Genomic_DNA"/>
</dbReference>
<accession>A0A9W6Z264</accession>
<comment type="caution">
    <text evidence="1">The sequence shown here is derived from an EMBL/GenBank/DDBJ whole genome shotgun (WGS) entry which is preliminary data.</text>
</comment>
<protein>
    <submittedName>
        <fullName evidence="1">Unnamed protein product</fullName>
    </submittedName>
</protein>
<dbReference type="AlphaFoldDB" id="A0A9W6Z264"/>
<keyword evidence="2" id="KW-1185">Reference proteome</keyword>
<gene>
    <name evidence="1" type="ORF">Amon01_000677200</name>
</gene>
<organism evidence="1 2">
    <name type="scientific">Ambrosiozyma monospora</name>
    <name type="common">Yeast</name>
    <name type="synonym">Endomycopsis monosporus</name>
    <dbReference type="NCBI Taxonomy" id="43982"/>
    <lineage>
        <taxon>Eukaryota</taxon>
        <taxon>Fungi</taxon>
        <taxon>Dikarya</taxon>
        <taxon>Ascomycota</taxon>
        <taxon>Saccharomycotina</taxon>
        <taxon>Pichiomycetes</taxon>
        <taxon>Pichiales</taxon>
        <taxon>Pichiaceae</taxon>
        <taxon>Ambrosiozyma</taxon>
    </lineage>
</organism>
<proteinExistence type="predicted"/>